<sequence length="93" mass="11134">MILLLIRLIVDWVISAYLFILICRMILDWIFVLSPRWYPRGFVATLISLVYKLTDPPLRWLRRYIRPLPLGAIQLDLSFMVLYFVLIVLRVLI</sequence>
<evidence type="ECO:0000313" key="2">
    <source>
        <dbReference type="EMBL" id="NLT79862.1"/>
    </source>
</evidence>
<dbReference type="GeneID" id="78115549"/>
<feature type="transmembrane region" description="Helical" evidence="1">
    <location>
        <begin position="75"/>
        <end position="92"/>
    </location>
</feature>
<name>A0A971CZY4_9BIFI</name>
<evidence type="ECO:0000313" key="3">
    <source>
        <dbReference type="Proteomes" id="UP000767327"/>
    </source>
</evidence>
<proteinExistence type="predicted"/>
<feature type="transmembrane region" description="Helical" evidence="1">
    <location>
        <begin position="12"/>
        <end position="31"/>
    </location>
</feature>
<dbReference type="Proteomes" id="UP000767327">
    <property type="component" value="Unassembled WGS sequence"/>
</dbReference>
<keyword evidence="1" id="KW-0472">Membrane</keyword>
<organism evidence="2 3">
    <name type="scientific">Bifidobacterium crudilactis</name>
    <dbReference type="NCBI Taxonomy" id="327277"/>
    <lineage>
        <taxon>Bacteria</taxon>
        <taxon>Bacillati</taxon>
        <taxon>Actinomycetota</taxon>
        <taxon>Actinomycetes</taxon>
        <taxon>Bifidobacteriales</taxon>
        <taxon>Bifidobacteriaceae</taxon>
        <taxon>Bifidobacterium</taxon>
    </lineage>
</organism>
<dbReference type="OrthoDB" id="3216131at2"/>
<evidence type="ECO:0000256" key="1">
    <source>
        <dbReference type="SAM" id="Phobius"/>
    </source>
</evidence>
<dbReference type="Pfam" id="PF02325">
    <property type="entry name" value="CCB3_YggT"/>
    <property type="match status" value="1"/>
</dbReference>
<gene>
    <name evidence="2" type="ORF">GXW98_06230</name>
</gene>
<keyword evidence="1" id="KW-0812">Transmembrane</keyword>
<protein>
    <submittedName>
        <fullName evidence="2">YggT family protein</fullName>
    </submittedName>
</protein>
<dbReference type="RefSeq" id="WP_034252946.1">
    <property type="nucleotide sequence ID" value="NZ_CP181270.1"/>
</dbReference>
<dbReference type="GO" id="GO:0016020">
    <property type="term" value="C:membrane"/>
    <property type="evidence" value="ECO:0007669"/>
    <property type="project" value="InterPro"/>
</dbReference>
<dbReference type="InterPro" id="IPR003425">
    <property type="entry name" value="CCB3/YggT"/>
</dbReference>
<reference evidence="2" key="2">
    <citation type="submission" date="2020-01" db="EMBL/GenBank/DDBJ databases">
        <authorList>
            <person name="Campanaro S."/>
        </authorList>
    </citation>
    <scope>NUCLEOTIDE SEQUENCE</scope>
    <source>
        <strain evidence="2">AS01afH2WH_6</strain>
    </source>
</reference>
<reference evidence="2" key="1">
    <citation type="journal article" date="2020" name="Biotechnol. Biofuels">
        <title>New insights from the biogas microbiome by comprehensive genome-resolved metagenomics of nearly 1600 species originating from multiple anaerobic digesters.</title>
        <authorList>
            <person name="Campanaro S."/>
            <person name="Treu L."/>
            <person name="Rodriguez-R L.M."/>
            <person name="Kovalovszki A."/>
            <person name="Ziels R.M."/>
            <person name="Maus I."/>
            <person name="Zhu X."/>
            <person name="Kougias P.G."/>
            <person name="Basile A."/>
            <person name="Luo G."/>
            <person name="Schluter A."/>
            <person name="Konstantinidis K.T."/>
            <person name="Angelidaki I."/>
        </authorList>
    </citation>
    <scope>NUCLEOTIDE SEQUENCE</scope>
    <source>
        <strain evidence="2">AS01afH2WH_6</strain>
    </source>
</reference>
<keyword evidence="1" id="KW-1133">Transmembrane helix</keyword>
<accession>A0A971CZY4</accession>
<dbReference type="EMBL" id="JAAXZR010000021">
    <property type="protein sequence ID" value="NLT79862.1"/>
    <property type="molecule type" value="Genomic_DNA"/>
</dbReference>
<comment type="caution">
    <text evidence="2">The sequence shown here is derived from an EMBL/GenBank/DDBJ whole genome shotgun (WGS) entry which is preliminary data.</text>
</comment>
<dbReference type="AlphaFoldDB" id="A0A971CZY4"/>